<keyword evidence="1" id="KW-0812">Transmembrane</keyword>
<dbReference type="AlphaFoldDB" id="A0A1H0SR97"/>
<reference evidence="3" key="1">
    <citation type="submission" date="2016-10" db="EMBL/GenBank/DDBJ databases">
        <authorList>
            <person name="Varghese N."/>
            <person name="Submissions S."/>
        </authorList>
    </citation>
    <scope>NUCLEOTIDE SEQUENCE [LARGE SCALE GENOMIC DNA]</scope>
    <source>
        <strain evidence="3">IBRC-M10078</strain>
    </source>
</reference>
<protein>
    <submittedName>
        <fullName evidence="2">Uncharacterized protein</fullName>
    </submittedName>
</protein>
<keyword evidence="1" id="KW-0472">Membrane</keyword>
<evidence type="ECO:0000256" key="1">
    <source>
        <dbReference type="SAM" id="Phobius"/>
    </source>
</evidence>
<proteinExistence type="predicted"/>
<name>A0A1H0SR97_9BACI</name>
<organism evidence="2 3">
    <name type="scientific">Litchfieldia salsa</name>
    <dbReference type="NCBI Taxonomy" id="930152"/>
    <lineage>
        <taxon>Bacteria</taxon>
        <taxon>Bacillati</taxon>
        <taxon>Bacillota</taxon>
        <taxon>Bacilli</taxon>
        <taxon>Bacillales</taxon>
        <taxon>Bacillaceae</taxon>
        <taxon>Litchfieldia</taxon>
    </lineage>
</organism>
<feature type="transmembrane region" description="Helical" evidence="1">
    <location>
        <begin position="9"/>
        <end position="27"/>
    </location>
</feature>
<gene>
    <name evidence="2" type="ORF">SAMN05216565_10378</name>
</gene>
<dbReference type="EMBL" id="FNJU01000003">
    <property type="protein sequence ID" value="SDP44271.1"/>
    <property type="molecule type" value="Genomic_DNA"/>
</dbReference>
<dbReference type="Proteomes" id="UP000199159">
    <property type="component" value="Unassembled WGS sequence"/>
</dbReference>
<feature type="transmembrane region" description="Helical" evidence="1">
    <location>
        <begin position="82"/>
        <end position="100"/>
    </location>
</feature>
<dbReference type="STRING" id="930152.SAMN05216565_10378"/>
<evidence type="ECO:0000313" key="2">
    <source>
        <dbReference type="EMBL" id="SDP44271.1"/>
    </source>
</evidence>
<feature type="transmembrane region" description="Helical" evidence="1">
    <location>
        <begin position="47"/>
        <end position="70"/>
    </location>
</feature>
<evidence type="ECO:0000313" key="3">
    <source>
        <dbReference type="Proteomes" id="UP000199159"/>
    </source>
</evidence>
<accession>A0A1H0SR97</accession>
<dbReference type="RefSeq" id="WP_175490221.1">
    <property type="nucleotide sequence ID" value="NZ_FNJU01000003.1"/>
</dbReference>
<keyword evidence="3" id="KW-1185">Reference proteome</keyword>
<keyword evidence="1" id="KW-1133">Transmembrane helix</keyword>
<sequence length="103" mass="11984">MESRLRKSSIYGFLIGLAVSILFVDYKEVTQVGNGVTQTTYKPVIEYIVLILRFGIIGMFLGLFIGWKGYERKHKTQQEKTYYLPFFFIVFIVSILLMAVSNW</sequence>